<comment type="caution">
    <text evidence="1">The sequence shown here is derived from an EMBL/GenBank/DDBJ whole genome shotgun (WGS) entry which is preliminary data.</text>
</comment>
<proteinExistence type="predicted"/>
<protein>
    <submittedName>
        <fullName evidence="1">Uncharacterized protein</fullName>
    </submittedName>
</protein>
<dbReference type="Proteomes" id="UP000436006">
    <property type="component" value="Unassembled WGS sequence"/>
</dbReference>
<name>A0A7K1SL93_9BACT</name>
<dbReference type="RefSeq" id="WP_157589395.1">
    <property type="nucleotide sequence ID" value="NZ_WPIN01000016.1"/>
</dbReference>
<accession>A0A7K1SL93</accession>
<evidence type="ECO:0000313" key="2">
    <source>
        <dbReference type="Proteomes" id="UP000436006"/>
    </source>
</evidence>
<sequence>MRYLPDQQFAAKSSKPPILYQGTSYYYVGSLERIYRYDDQGRLILDKKTASDDPSGYGTENYSYIYAGDKVFKAGTQGNDTLILNQLGYAIPSFYLNKKTIYGYDQAGYLLRRQNLYTTLVQVIKNHNVEKQVNVYESGSDTTQFDYNLNYPALFDPRALFNEGRGSTNLLTKSTTRYVYTFSQSNPPAIVSTSYTYLFDEQKRVTRQILFQTNTVEGYLPVLTIKSFTYND</sequence>
<gene>
    <name evidence="1" type="ORF">GO755_31415</name>
</gene>
<evidence type="ECO:0000313" key="1">
    <source>
        <dbReference type="EMBL" id="MVM34580.1"/>
    </source>
</evidence>
<reference evidence="1 2" key="1">
    <citation type="submission" date="2019-12" db="EMBL/GenBank/DDBJ databases">
        <title>Spirosoma sp. HMF4905 genome sequencing and assembly.</title>
        <authorList>
            <person name="Kang H."/>
            <person name="Cha I."/>
            <person name="Kim H."/>
            <person name="Joh K."/>
        </authorList>
    </citation>
    <scope>NUCLEOTIDE SEQUENCE [LARGE SCALE GENOMIC DNA]</scope>
    <source>
        <strain evidence="1 2">HMF4905</strain>
    </source>
</reference>
<keyword evidence="2" id="KW-1185">Reference proteome</keyword>
<dbReference type="EMBL" id="WPIN01000016">
    <property type="protein sequence ID" value="MVM34580.1"/>
    <property type="molecule type" value="Genomic_DNA"/>
</dbReference>
<organism evidence="1 2">
    <name type="scientific">Spirosoma arboris</name>
    <dbReference type="NCBI Taxonomy" id="2682092"/>
    <lineage>
        <taxon>Bacteria</taxon>
        <taxon>Pseudomonadati</taxon>
        <taxon>Bacteroidota</taxon>
        <taxon>Cytophagia</taxon>
        <taxon>Cytophagales</taxon>
        <taxon>Cytophagaceae</taxon>
        <taxon>Spirosoma</taxon>
    </lineage>
</organism>
<dbReference type="AlphaFoldDB" id="A0A7K1SL93"/>